<dbReference type="PANTHER" id="PTHR46586:SF3">
    <property type="entry name" value="ANKYRIN REPEAT-CONTAINING PROTEIN"/>
    <property type="match status" value="1"/>
</dbReference>
<comment type="caution">
    <text evidence="1">The sequence shown here is derived from an EMBL/GenBank/DDBJ whole genome shotgun (WGS) entry which is preliminary data.</text>
</comment>
<sequence length="279" mass="30520">MAVSSTRYLLCCRGLFTVVAEFQHGVLEDMVPLTSLASTTTSCILDLWIAEHGDARVPLLLVYLPHLTSRVILHAIATNKPDLLKTLELDAFDHDDLVEVAAVSGNLPAIVALHAMSYYSGTHRAMLAASIHGHLNVLVYMHVERMQTCTRAMVNAAASRGHVHIVQWCHEHGGQTWAAEAFAVAAAAGHLAVLSYMHRVKPRCGSATVAMRAAAIHGHLHIVQFLHVNRPGCGISWSDAMDQIQANTLGYLTLHNLVYDMCCACGFHKPRNHECRAIK</sequence>
<dbReference type="PANTHER" id="PTHR46586">
    <property type="entry name" value="ANKYRIN REPEAT-CONTAINING PROTEIN"/>
    <property type="match status" value="1"/>
</dbReference>
<proteinExistence type="predicted"/>
<reference evidence="1 2" key="1">
    <citation type="submission" date="2018-08" db="EMBL/GenBank/DDBJ databases">
        <title>Aphanomyces genome sequencing and annotation.</title>
        <authorList>
            <person name="Minardi D."/>
            <person name="Oidtmann B."/>
            <person name="Van Der Giezen M."/>
            <person name="Studholme D.J."/>
        </authorList>
    </citation>
    <scope>NUCLEOTIDE SEQUENCE [LARGE SCALE GENOMIC DNA]</scope>
    <source>
        <strain evidence="1 2">Yx</strain>
    </source>
</reference>
<name>A0A396ZNX7_APHAT</name>
<gene>
    <name evidence="1" type="ORF">DYB25_012685</name>
</gene>
<dbReference type="InterPro" id="IPR036770">
    <property type="entry name" value="Ankyrin_rpt-contain_sf"/>
</dbReference>
<dbReference type="EMBL" id="QUTA01012839">
    <property type="protein sequence ID" value="RHX97239.1"/>
    <property type="molecule type" value="Genomic_DNA"/>
</dbReference>
<evidence type="ECO:0000313" key="1">
    <source>
        <dbReference type="EMBL" id="RHX97239.1"/>
    </source>
</evidence>
<organism evidence="1 2">
    <name type="scientific">Aphanomyces astaci</name>
    <name type="common">Crayfish plague agent</name>
    <dbReference type="NCBI Taxonomy" id="112090"/>
    <lineage>
        <taxon>Eukaryota</taxon>
        <taxon>Sar</taxon>
        <taxon>Stramenopiles</taxon>
        <taxon>Oomycota</taxon>
        <taxon>Saprolegniomycetes</taxon>
        <taxon>Saprolegniales</taxon>
        <taxon>Verrucalvaceae</taxon>
        <taxon>Aphanomyces</taxon>
    </lineage>
</organism>
<dbReference type="Gene3D" id="1.25.40.20">
    <property type="entry name" value="Ankyrin repeat-containing domain"/>
    <property type="match status" value="1"/>
</dbReference>
<dbReference type="AlphaFoldDB" id="A0A396ZNX7"/>
<dbReference type="Proteomes" id="UP000266239">
    <property type="component" value="Unassembled WGS sequence"/>
</dbReference>
<dbReference type="VEuPathDB" id="FungiDB:H257_11952"/>
<evidence type="ECO:0000313" key="2">
    <source>
        <dbReference type="Proteomes" id="UP000266239"/>
    </source>
</evidence>
<dbReference type="SUPFAM" id="SSF140860">
    <property type="entry name" value="Pseudo ankyrin repeat-like"/>
    <property type="match status" value="1"/>
</dbReference>
<dbReference type="InterPro" id="IPR052050">
    <property type="entry name" value="SecEffector_AnkRepeat"/>
</dbReference>
<protein>
    <submittedName>
        <fullName evidence="1">Uncharacterized protein</fullName>
    </submittedName>
</protein>
<accession>A0A396ZNX7</accession>